<dbReference type="HOGENOM" id="CLU_852181_0_0_7"/>
<gene>
    <name evidence="3" type="ordered locus">UWK_00570</name>
</gene>
<dbReference type="Pfam" id="PF09699">
    <property type="entry name" value="Paired_CXXCH_1"/>
    <property type="match status" value="3"/>
</dbReference>
<dbReference type="STRING" id="1167006.UWK_00570"/>
<dbReference type="AlphaFoldDB" id="M1PKZ5"/>
<dbReference type="SUPFAM" id="SSF48695">
    <property type="entry name" value="Multiheme cytochromes"/>
    <property type="match status" value="1"/>
</dbReference>
<accession>M1PKZ5</accession>
<protein>
    <submittedName>
        <fullName evidence="3">Doubled CXXCH motif-containing protein</fullName>
    </submittedName>
</protein>
<dbReference type="NCBIfam" id="TIGR01905">
    <property type="entry name" value="paired_CXXCH_1"/>
    <property type="match status" value="1"/>
</dbReference>
<dbReference type="OrthoDB" id="9783375at2"/>
<dbReference type="PANTHER" id="PTHR35038:SF6">
    <property type="entry name" value="SURFACE LOCALIZED DECAHEME CYTOCHROME C LIPOPROTEIN"/>
    <property type="match status" value="1"/>
</dbReference>
<dbReference type="GO" id="GO:0016491">
    <property type="term" value="F:oxidoreductase activity"/>
    <property type="evidence" value="ECO:0007669"/>
    <property type="project" value="TreeGrafter"/>
</dbReference>
<keyword evidence="4" id="KW-1185">Reference proteome</keyword>
<keyword evidence="1" id="KW-0732">Signal</keyword>
<dbReference type="Proteomes" id="UP000011721">
    <property type="component" value="Chromosome"/>
</dbReference>
<reference evidence="4" key="1">
    <citation type="journal article" date="2013" name="Stand. Genomic Sci.">
        <title>Complete genome sequence of Desulfocapsa sulfexigens, a marine deltaproteobacterium specialized in disproportionating inorganic sulfur compounds.</title>
        <authorList>
            <person name="Finster K.W."/>
            <person name="Kjeldsen K.U."/>
            <person name="Kube M."/>
            <person name="Reinhardt R."/>
            <person name="Mussmann M."/>
            <person name="Amann R."/>
            <person name="Schreiber L."/>
        </authorList>
    </citation>
    <scope>NUCLEOTIDE SEQUENCE [LARGE SCALE GENOMIC DNA]</scope>
    <source>
        <strain evidence="4">DSM 10523 / SB164P1</strain>
    </source>
</reference>
<dbReference type="InterPro" id="IPR010177">
    <property type="entry name" value="Paired_CXXCH_1"/>
</dbReference>
<dbReference type="EMBL" id="CP003985">
    <property type="protein sequence ID" value="AGF77151.1"/>
    <property type="molecule type" value="Genomic_DNA"/>
</dbReference>
<dbReference type="PANTHER" id="PTHR35038">
    <property type="entry name" value="DISSIMILATORY SULFITE REDUCTASE SIRA"/>
    <property type="match status" value="1"/>
</dbReference>
<evidence type="ECO:0000256" key="1">
    <source>
        <dbReference type="ARBA" id="ARBA00022729"/>
    </source>
</evidence>
<name>M1PKZ5_DESSD</name>
<sequence>MKLLRHTPYIVLAVLVFCTIDGRAGTGFSVQFPPPNSYIENEHLSIILEPGNRGVDQIRIVSGKKAPLNIPVRSGSTKVCFGVSLDKGMNTIQITGLKQGKIVAQTDRTVFFRSDLFPRFRVPPAEFKRYYFHFINNEKSCASCHDMEPTLSSLRPESPKQSPCYTCHSTKSSDAFTHNPAAQWTCFACHEVLRGERKYTSPKPDQKVCYPCHNYEVRDWKKKKLMHGPTAVGHCTLCHNPHGSKWPALLRMQTTDLCVNCHEDKASGAHVIAGFYGKGHPVRGVKDPFNPKREFTCAGCHNPHAGDSQSLLNHDNSNMTTYCTLCHKM</sequence>
<proteinExistence type="predicted"/>
<evidence type="ECO:0000313" key="3">
    <source>
        <dbReference type="EMBL" id="AGF77151.1"/>
    </source>
</evidence>
<dbReference type="KEGG" id="dsf:UWK_00570"/>
<dbReference type="InterPro" id="IPR036280">
    <property type="entry name" value="Multihaem_cyt_sf"/>
</dbReference>
<evidence type="ECO:0000259" key="2">
    <source>
        <dbReference type="Pfam" id="PF09699"/>
    </source>
</evidence>
<evidence type="ECO:0000313" key="4">
    <source>
        <dbReference type="Proteomes" id="UP000011721"/>
    </source>
</evidence>
<feature type="domain" description="Doubled CXXCH motif" evidence="2">
    <location>
        <begin position="178"/>
        <end position="214"/>
    </location>
</feature>
<feature type="domain" description="Doubled CXXCH motif" evidence="2">
    <location>
        <begin position="294"/>
        <end position="328"/>
    </location>
</feature>
<dbReference type="InterPro" id="IPR051829">
    <property type="entry name" value="Multiheme_Cytochr_ET"/>
</dbReference>
<feature type="domain" description="Doubled CXXCH motif" evidence="2">
    <location>
        <begin position="227"/>
        <end position="266"/>
    </location>
</feature>
<organism evidence="3 4">
    <name type="scientific">Desulfocapsa sulfexigens (strain DSM 10523 / SB164P1)</name>
    <dbReference type="NCBI Taxonomy" id="1167006"/>
    <lineage>
        <taxon>Bacteria</taxon>
        <taxon>Pseudomonadati</taxon>
        <taxon>Thermodesulfobacteriota</taxon>
        <taxon>Desulfobulbia</taxon>
        <taxon>Desulfobulbales</taxon>
        <taxon>Desulfocapsaceae</taxon>
        <taxon>Desulfocapsa</taxon>
    </lineage>
</organism>
<dbReference type="RefSeq" id="WP_015402849.1">
    <property type="nucleotide sequence ID" value="NC_020304.1"/>
</dbReference>
<dbReference type="eggNOG" id="COG3043">
    <property type="taxonomic scope" value="Bacteria"/>
</dbReference>
<dbReference type="Gene3D" id="1.10.1130.10">
    <property type="entry name" value="Flavocytochrome C3, Chain A"/>
    <property type="match status" value="1"/>
</dbReference>
<dbReference type="Gene3D" id="3.90.10.10">
    <property type="entry name" value="Cytochrome C3"/>
    <property type="match status" value="1"/>
</dbReference>